<dbReference type="STRING" id="1891926.Fuma_00897"/>
<feature type="region of interest" description="Disordered" evidence="2">
    <location>
        <begin position="1"/>
        <end position="31"/>
    </location>
</feature>
<gene>
    <name evidence="3" type="ORF">Fuma_00897</name>
</gene>
<reference evidence="3 4" key="1">
    <citation type="journal article" date="2016" name="Front. Microbiol.">
        <title>Fuerstia marisgermanicae gen. nov., sp. nov., an Unusual Member of the Phylum Planctomycetes from the German Wadden Sea.</title>
        <authorList>
            <person name="Kohn T."/>
            <person name="Heuer A."/>
            <person name="Jogler M."/>
            <person name="Vollmers J."/>
            <person name="Boedeker C."/>
            <person name="Bunk B."/>
            <person name="Rast P."/>
            <person name="Borchert D."/>
            <person name="Glockner I."/>
            <person name="Freese H.M."/>
            <person name="Klenk H.P."/>
            <person name="Overmann J."/>
            <person name="Kaster A.K."/>
            <person name="Rohde M."/>
            <person name="Wiegand S."/>
            <person name="Jogler C."/>
        </authorList>
    </citation>
    <scope>NUCLEOTIDE SEQUENCE [LARGE SCALE GENOMIC DNA]</scope>
    <source>
        <strain evidence="3 4">NH11</strain>
    </source>
</reference>
<keyword evidence="4" id="KW-1185">Reference proteome</keyword>
<evidence type="ECO:0000256" key="1">
    <source>
        <dbReference type="SAM" id="Coils"/>
    </source>
</evidence>
<feature type="compositionally biased region" description="Pro residues" evidence="2">
    <location>
        <begin position="1"/>
        <end position="27"/>
    </location>
</feature>
<evidence type="ECO:0000313" key="4">
    <source>
        <dbReference type="Proteomes" id="UP000187735"/>
    </source>
</evidence>
<dbReference type="Proteomes" id="UP000187735">
    <property type="component" value="Chromosome"/>
</dbReference>
<evidence type="ECO:0000313" key="3">
    <source>
        <dbReference type="EMBL" id="APZ91309.1"/>
    </source>
</evidence>
<proteinExistence type="predicted"/>
<sequence length="80" mass="9297">MTTKQPQPPPTRTPDPNRPVTPPPPRRSPNVHTAADLRHALIQAAAERQQLRERIDSQQRQINHLRKQVRHLLARLYDDC</sequence>
<keyword evidence="1" id="KW-0175">Coiled coil</keyword>
<name>A0A1P8WB82_9PLAN</name>
<dbReference type="KEGG" id="fmr:Fuma_00897"/>
<feature type="coiled-coil region" evidence="1">
    <location>
        <begin position="34"/>
        <end position="75"/>
    </location>
</feature>
<dbReference type="EMBL" id="CP017641">
    <property type="protein sequence ID" value="APZ91309.1"/>
    <property type="molecule type" value="Genomic_DNA"/>
</dbReference>
<organism evidence="3 4">
    <name type="scientific">Fuerstiella marisgermanici</name>
    <dbReference type="NCBI Taxonomy" id="1891926"/>
    <lineage>
        <taxon>Bacteria</taxon>
        <taxon>Pseudomonadati</taxon>
        <taxon>Planctomycetota</taxon>
        <taxon>Planctomycetia</taxon>
        <taxon>Planctomycetales</taxon>
        <taxon>Planctomycetaceae</taxon>
        <taxon>Fuerstiella</taxon>
    </lineage>
</organism>
<dbReference type="AlphaFoldDB" id="A0A1P8WB82"/>
<protein>
    <submittedName>
        <fullName evidence="3">Uncharacterized protein</fullName>
    </submittedName>
</protein>
<accession>A0A1P8WB82</accession>
<evidence type="ECO:0000256" key="2">
    <source>
        <dbReference type="SAM" id="MobiDB-lite"/>
    </source>
</evidence>